<dbReference type="STRING" id="1216932.CM240_1107"/>
<dbReference type="GO" id="GO:0006032">
    <property type="term" value="P:chitin catabolic process"/>
    <property type="evidence" value="ECO:0007669"/>
    <property type="project" value="UniProtKB-KW"/>
</dbReference>
<comment type="catalytic activity">
    <reaction evidence="1">
        <text>Random endo-hydrolysis of N-acetyl-beta-D-glucosaminide (1-&gt;4)-beta-linkages in chitin and chitodextrins.</text>
        <dbReference type="EC" id="3.2.1.14"/>
    </reaction>
</comment>
<comment type="similarity">
    <text evidence="7">Belongs to the glycosyl hydrolase 18 family.</text>
</comment>
<evidence type="ECO:0000256" key="5">
    <source>
        <dbReference type="ARBA" id="ARBA00023295"/>
    </source>
</evidence>
<dbReference type="InterPro" id="IPR001223">
    <property type="entry name" value="Glyco_hydro18_cat"/>
</dbReference>
<dbReference type="EC" id="3.2.1.14" evidence="2"/>
<dbReference type="GO" id="GO:0008061">
    <property type="term" value="F:chitin binding"/>
    <property type="evidence" value="ECO:0007669"/>
    <property type="project" value="InterPro"/>
</dbReference>
<dbReference type="Gene3D" id="3.10.50.10">
    <property type="match status" value="1"/>
</dbReference>
<keyword evidence="3 6" id="KW-0378">Hydrolase</keyword>
<protein>
    <recommendedName>
        <fullName evidence="2">chitinase</fullName>
        <ecNumber evidence="2">3.2.1.14</ecNumber>
    </recommendedName>
</protein>
<evidence type="ECO:0000256" key="7">
    <source>
        <dbReference type="RuleBase" id="RU004453"/>
    </source>
</evidence>
<sequence length="341" mass="38675">MSKIISGYVADWGADSLIASDAKKMDIVNYAFATISNGKAVESWIHVDKLLAFRSNNPDLKVLVSIGGWAADGFSQLAATASGREVFANSAIQLMLKYDFDGIDIDWEYPGLSVSGIASSPEDKYNFTLMMEEIRAQLDVLGTQNDKKYLLTMAVGSDDSVLRNLEVAKLSNIVDYANLMTYDFAMGLELLTQRYQTNLYSEPVIAKRSVDNTVKRYMAAGMHKKKIMIGAAFYGYGLTNVNIWENNMAVMLGQTARSLQYTYTRIYNELIVEKGYTRYWDSIAKAPWLYNGNTYFTYDDPESIKYKGKYVWSKDIAGMMFWEYSQDKTHTLLEAMYRELK</sequence>
<dbReference type="GO" id="GO:0008843">
    <property type="term" value="F:endochitinase activity"/>
    <property type="evidence" value="ECO:0007669"/>
    <property type="project" value="UniProtKB-EC"/>
</dbReference>
<evidence type="ECO:0000313" key="9">
    <source>
        <dbReference type="EMBL" id="CDM68271.1"/>
    </source>
</evidence>
<evidence type="ECO:0000256" key="2">
    <source>
        <dbReference type="ARBA" id="ARBA00012729"/>
    </source>
</evidence>
<dbReference type="OrthoDB" id="9812811at2"/>
<accession>W6RUE8</accession>
<organism evidence="9 10">
    <name type="scientific">Clostridium bornimense</name>
    <dbReference type="NCBI Taxonomy" id="1216932"/>
    <lineage>
        <taxon>Bacteria</taxon>
        <taxon>Bacillati</taxon>
        <taxon>Bacillota</taxon>
        <taxon>Clostridia</taxon>
        <taxon>Eubacteriales</taxon>
        <taxon>Clostridiaceae</taxon>
        <taxon>Clostridium</taxon>
    </lineage>
</organism>
<dbReference type="SUPFAM" id="SSF54556">
    <property type="entry name" value="Chitinase insertion domain"/>
    <property type="match status" value="1"/>
</dbReference>
<dbReference type="InterPro" id="IPR050314">
    <property type="entry name" value="Glycosyl_Hydrlase_18"/>
</dbReference>
<keyword evidence="4" id="KW-0119">Carbohydrate metabolism</keyword>
<dbReference type="InterPro" id="IPR029070">
    <property type="entry name" value="Chitinase_insertion_sf"/>
</dbReference>
<dbReference type="EMBL" id="HG917868">
    <property type="protein sequence ID" value="CDM68271.1"/>
    <property type="molecule type" value="Genomic_DNA"/>
</dbReference>
<evidence type="ECO:0000256" key="6">
    <source>
        <dbReference type="RuleBase" id="RU000489"/>
    </source>
</evidence>
<dbReference type="PROSITE" id="PS51910">
    <property type="entry name" value="GH18_2"/>
    <property type="match status" value="1"/>
</dbReference>
<dbReference type="Gene3D" id="3.20.20.80">
    <property type="entry name" value="Glycosidases"/>
    <property type="match status" value="1"/>
</dbReference>
<dbReference type="PANTHER" id="PTHR11177">
    <property type="entry name" value="CHITINASE"/>
    <property type="match status" value="1"/>
</dbReference>
<reference evidence="9 10" key="1">
    <citation type="submission" date="2013-11" db="EMBL/GenBank/DDBJ databases">
        <title>Complete genome sequence of Clostridum sp. M2/40.</title>
        <authorList>
            <person name="Wibberg D."/>
            <person name="Puehler A."/>
            <person name="Schlueter A."/>
        </authorList>
    </citation>
    <scope>NUCLEOTIDE SEQUENCE [LARGE SCALE GENOMIC DNA]</scope>
    <source>
        <strain evidence="10">M2/40</strain>
    </source>
</reference>
<name>W6RUE8_9CLOT</name>
<dbReference type="SUPFAM" id="SSF51445">
    <property type="entry name" value="(Trans)glycosidases"/>
    <property type="match status" value="1"/>
</dbReference>
<evidence type="ECO:0000256" key="3">
    <source>
        <dbReference type="ARBA" id="ARBA00022801"/>
    </source>
</evidence>
<evidence type="ECO:0000313" key="10">
    <source>
        <dbReference type="Proteomes" id="UP000019426"/>
    </source>
</evidence>
<dbReference type="PATRIC" id="fig|1216932.3.peg.1097"/>
<dbReference type="AlphaFoldDB" id="W6RUE8"/>
<dbReference type="GO" id="GO:0005975">
    <property type="term" value="P:carbohydrate metabolic process"/>
    <property type="evidence" value="ECO:0007669"/>
    <property type="project" value="InterPro"/>
</dbReference>
<dbReference type="KEGG" id="clt:CM240_1107"/>
<dbReference type="InterPro" id="IPR001579">
    <property type="entry name" value="Glyco_hydro_18_chit_AS"/>
</dbReference>
<keyword evidence="5 6" id="KW-0326">Glycosidase</keyword>
<dbReference type="Pfam" id="PF00704">
    <property type="entry name" value="Glyco_hydro_18"/>
    <property type="match status" value="1"/>
</dbReference>
<dbReference type="SMART" id="SM00636">
    <property type="entry name" value="Glyco_18"/>
    <property type="match status" value="1"/>
</dbReference>
<dbReference type="InterPro" id="IPR011583">
    <property type="entry name" value="Chitinase_II/V-like_cat"/>
</dbReference>
<gene>
    <name evidence="9" type="ORF">CM240_1107</name>
</gene>
<dbReference type="Proteomes" id="UP000019426">
    <property type="component" value="Chromosome M2/40_rep1"/>
</dbReference>
<keyword evidence="4" id="KW-0146">Chitin degradation</keyword>
<dbReference type="eggNOG" id="COG3325">
    <property type="taxonomic scope" value="Bacteria"/>
</dbReference>
<feature type="domain" description="GH18" evidence="8">
    <location>
        <begin position="3"/>
        <end position="341"/>
    </location>
</feature>
<keyword evidence="10" id="KW-1185">Reference proteome</keyword>
<evidence type="ECO:0000256" key="1">
    <source>
        <dbReference type="ARBA" id="ARBA00000822"/>
    </source>
</evidence>
<dbReference type="CDD" id="cd06548">
    <property type="entry name" value="GH18_chitinase"/>
    <property type="match status" value="1"/>
</dbReference>
<dbReference type="HOGENOM" id="CLU_002833_14_2_9"/>
<evidence type="ECO:0000259" key="8">
    <source>
        <dbReference type="PROSITE" id="PS51910"/>
    </source>
</evidence>
<dbReference type="RefSeq" id="WP_044037204.1">
    <property type="nucleotide sequence ID" value="NZ_HG917868.1"/>
</dbReference>
<proteinExistence type="inferred from homology"/>
<dbReference type="PANTHER" id="PTHR11177:SF317">
    <property type="entry name" value="CHITINASE 12-RELATED"/>
    <property type="match status" value="1"/>
</dbReference>
<keyword evidence="4" id="KW-0624">Polysaccharide degradation</keyword>
<dbReference type="PROSITE" id="PS01095">
    <property type="entry name" value="GH18_1"/>
    <property type="match status" value="1"/>
</dbReference>
<dbReference type="InterPro" id="IPR017853">
    <property type="entry name" value="GH"/>
</dbReference>
<evidence type="ECO:0000256" key="4">
    <source>
        <dbReference type="ARBA" id="ARBA00023024"/>
    </source>
</evidence>